<evidence type="ECO:0000256" key="8">
    <source>
        <dbReference type="PROSITE-ProRule" id="PRU00091"/>
    </source>
</evidence>
<feature type="domain" description="DH" evidence="11">
    <location>
        <begin position="153"/>
        <end position="341"/>
    </location>
</feature>
<dbReference type="InterPro" id="IPR000306">
    <property type="entry name" value="Znf_FYVE"/>
</dbReference>
<keyword evidence="7" id="KW-0206">Cytoskeleton</keyword>
<dbReference type="SMART" id="SM00064">
    <property type="entry name" value="FYVE"/>
    <property type="match status" value="1"/>
</dbReference>
<accession>A0A5S6R4Y9</accession>
<dbReference type="GO" id="GO:0008270">
    <property type="term" value="F:zinc ion binding"/>
    <property type="evidence" value="ECO:0007669"/>
    <property type="project" value="UniProtKB-KW"/>
</dbReference>
<evidence type="ECO:0000256" key="1">
    <source>
        <dbReference type="ARBA" id="ARBA00004245"/>
    </source>
</evidence>
<organism evidence="13 14">
    <name type="scientific">Trichuris muris</name>
    <name type="common">Mouse whipworm</name>
    <dbReference type="NCBI Taxonomy" id="70415"/>
    <lineage>
        <taxon>Eukaryota</taxon>
        <taxon>Metazoa</taxon>
        <taxon>Ecdysozoa</taxon>
        <taxon>Nematoda</taxon>
        <taxon>Enoplea</taxon>
        <taxon>Dorylaimia</taxon>
        <taxon>Trichinellida</taxon>
        <taxon>Trichuridae</taxon>
        <taxon>Trichuris</taxon>
    </lineage>
</organism>
<dbReference type="AlphaFoldDB" id="A0A5S6R4Y9"/>
<dbReference type="WBParaSite" id="TMUE_3000014498.3">
    <property type="protein sequence ID" value="TMUE_3000014498.3"/>
    <property type="gene ID" value="WBGene00285811"/>
</dbReference>
<name>A0A5S6R4Y9_TRIMR</name>
<keyword evidence="2" id="KW-0963">Cytoplasm</keyword>
<keyword evidence="4" id="KW-0479">Metal-binding</keyword>
<dbReference type="Gene3D" id="3.30.40.10">
    <property type="entry name" value="Zinc/RING finger domain, C3HC4 (zinc finger)"/>
    <property type="match status" value="1"/>
</dbReference>
<evidence type="ECO:0000259" key="10">
    <source>
        <dbReference type="PROSITE" id="PS50003"/>
    </source>
</evidence>
<evidence type="ECO:0000256" key="7">
    <source>
        <dbReference type="ARBA" id="ARBA00023212"/>
    </source>
</evidence>
<dbReference type="SUPFAM" id="SSF48065">
    <property type="entry name" value="DBL homology domain (DH-domain)"/>
    <property type="match status" value="1"/>
</dbReference>
<dbReference type="SUPFAM" id="SSF50729">
    <property type="entry name" value="PH domain-like"/>
    <property type="match status" value="2"/>
</dbReference>
<keyword evidence="5 8" id="KW-0863">Zinc-finger</keyword>
<feature type="domain" description="PH" evidence="10">
    <location>
        <begin position="370"/>
        <end position="467"/>
    </location>
</feature>
<keyword evidence="6" id="KW-0862">Zinc</keyword>
<dbReference type="WBParaSite" id="TMUE_3000014498.1">
    <property type="protein sequence ID" value="TMUE_3000014498.1"/>
    <property type="gene ID" value="WBGene00285811"/>
</dbReference>
<dbReference type="InterPro" id="IPR011993">
    <property type="entry name" value="PH-like_dom_sf"/>
</dbReference>
<reference evidence="14" key="3">
    <citation type="submission" date="2019-12" db="UniProtKB">
        <authorList>
            <consortium name="WormBaseParasite"/>
        </authorList>
    </citation>
    <scope>IDENTIFICATION</scope>
</reference>
<dbReference type="Gene3D" id="1.20.900.10">
    <property type="entry name" value="Dbl homology (DH) domain"/>
    <property type="match status" value="1"/>
</dbReference>
<evidence type="ECO:0000313" key="13">
    <source>
        <dbReference type="Proteomes" id="UP000046395"/>
    </source>
</evidence>
<dbReference type="SMART" id="SM00233">
    <property type="entry name" value="PH"/>
    <property type="match status" value="2"/>
</dbReference>
<dbReference type="InterPro" id="IPR035899">
    <property type="entry name" value="DBL_dom_sf"/>
</dbReference>
<feature type="compositionally biased region" description="Pro residues" evidence="9">
    <location>
        <begin position="1"/>
        <end position="13"/>
    </location>
</feature>
<evidence type="ECO:0000313" key="14">
    <source>
        <dbReference type="WBParaSite" id="TMUE_3000014498.1"/>
    </source>
</evidence>
<keyword evidence="13" id="KW-1185">Reference proteome</keyword>
<dbReference type="InterPro" id="IPR051092">
    <property type="entry name" value="FYVE_RhoGEF_PH"/>
</dbReference>
<dbReference type="Pfam" id="PF01363">
    <property type="entry name" value="FYVE"/>
    <property type="match status" value="1"/>
</dbReference>
<dbReference type="GO" id="GO:0005856">
    <property type="term" value="C:cytoskeleton"/>
    <property type="evidence" value="ECO:0007669"/>
    <property type="project" value="UniProtKB-SubCell"/>
</dbReference>
<dbReference type="GO" id="GO:0005737">
    <property type="term" value="C:cytoplasm"/>
    <property type="evidence" value="ECO:0007669"/>
    <property type="project" value="TreeGrafter"/>
</dbReference>
<dbReference type="Gene3D" id="2.30.29.30">
    <property type="entry name" value="Pleckstrin-homology domain (PH domain)/Phosphotyrosine-binding domain (PTB)"/>
    <property type="match status" value="2"/>
</dbReference>
<evidence type="ECO:0000256" key="9">
    <source>
        <dbReference type="SAM" id="MobiDB-lite"/>
    </source>
</evidence>
<dbReference type="InterPro" id="IPR001849">
    <property type="entry name" value="PH_domain"/>
</dbReference>
<comment type="subcellular location">
    <subcellularLocation>
        <location evidence="1">Cytoplasm</location>
        <location evidence="1">Cytoskeleton</location>
    </subcellularLocation>
</comment>
<evidence type="ECO:0000256" key="4">
    <source>
        <dbReference type="ARBA" id="ARBA00022723"/>
    </source>
</evidence>
<evidence type="ECO:0000256" key="6">
    <source>
        <dbReference type="ARBA" id="ARBA00022833"/>
    </source>
</evidence>
<dbReference type="PROSITE" id="PS50010">
    <property type="entry name" value="DH_2"/>
    <property type="match status" value="1"/>
</dbReference>
<dbReference type="Pfam" id="PF00621">
    <property type="entry name" value="RhoGEF"/>
    <property type="match status" value="1"/>
</dbReference>
<dbReference type="PANTHER" id="PTHR12673">
    <property type="entry name" value="FACIOGENITAL DYSPLASIA PROTEIN"/>
    <property type="match status" value="1"/>
</dbReference>
<feature type="compositionally biased region" description="Pro residues" evidence="9">
    <location>
        <begin position="32"/>
        <end position="45"/>
    </location>
</feature>
<dbReference type="PROSITE" id="PS50178">
    <property type="entry name" value="ZF_FYVE"/>
    <property type="match status" value="1"/>
</dbReference>
<dbReference type="InterPro" id="IPR000219">
    <property type="entry name" value="DH_dom"/>
</dbReference>
<feature type="domain" description="PH" evidence="10">
    <location>
        <begin position="617"/>
        <end position="720"/>
    </location>
</feature>
<dbReference type="SMART" id="SM00325">
    <property type="entry name" value="RhoGEF"/>
    <property type="match status" value="1"/>
</dbReference>
<dbReference type="SUPFAM" id="SSF57903">
    <property type="entry name" value="FYVE/PHD zinc finger"/>
    <property type="match status" value="1"/>
</dbReference>
<dbReference type="PANTHER" id="PTHR12673:SF267">
    <property type="entry name" value="PROTEIN CBG10230"/>
    <property type="match status" value="1"/>
</dbReference>
<evidence type="ECO:0000259" key="11">
    <source>
        <dbReference type="PROSITE" id="PS50010"/>
    </source>
</evidence>
<dbReference type="STRING" id="70415.A0A5S6R4Y9"/>
<sequence>MHSSVPPPVPPKPKSLAKYNRSGDSLLRAVRPAPPPPTPSKPPLPMCHNSEPEAAVALGSGIVRSPSVPCEFECPANGSRRLSEPSECHAVSFSLRASPTVCTFTTPEDKRSVRPRILPGHESYLSERSSGVYSGSESSDTDEYEIQDRCADKLFRVAQEMCNTERAYVETLRALSVEFPNFIRQRVLADHRVATQPDVATMLSRHLDALRKLHQEISEQLQARLERWSEKQSITDVLLKVGHFLKMSRMFLQQKGELASTILSACRQYPEFANALKSFEEDRFNGLLLVHQLDCVHQRICRYPLLLNTYLKYLPRQSDEYPTAVEAKALLESVALEIENGLVEGDNMRRMYQLQRRMQSDYEIIQPGRKLFKEGEIMKHSRKEIQPRILLLFSDVLLYCAPVVSGSSMLRIRNELPLHTLDDPILPDNDATSLEFHLRSQRRSIILLAKTTTERDQWVQAIRAAIHHANGRFGYRDIGCDSMSSGDTSADPLQEIGRKAPPWVPDDRVTMCQHCSSLFTTIRRRHHCRGCGKVICRRCIGKAPLEYTDLSVEIVCPDCFDILLARSFGDDDSTPGRHNSVESLKCSNFLPPRSRYAEQGSWRQRALPNDQSKASGRCIKKGYLWLQKKRYWKKHWCLLGSDAVIEFYGASEDKVALMTVVLLSYEVHKIIGVQGQSDVLKMTHKNQVLTSGSQLLQLLLKASSNEATDGWYEAIRRTLLDFEDR</sequence>
<dbReference type="InterPro" id="IPR017455">
    <property type="entry name" value="Znf_FYVE-rel"/>
</dbReference>
<evidence type="ECO:0000256" key="5">
    <source>
        <dbReference type="ARBA" id="ARBA00022771"/>
    </source>
</evidence>
<dbReference type="WBParaSite" id="TMUE_3000014498.2">
    <property type="protein sequence ID" value="TMUE_3000014498.2"/>
    <property type="gene ID" value="WBGene00285811"/>
</dbReference>
<dbReference type="PROSITE" id="PS50003">
    <property type="entry name" value="PH_DOMAIN"/>
    <property type="match status" value="2"/>
</dbReference>
<feature type="region of interest" description="Disordered" evidence="9">
    <location>
        <begin position="1"/>
        <end position="47"/>
    </location>
</feature>
<protein>
    <submittedName>
        <fullName evidence="14">FYVE, RhoGEF and PH domain-containing protein 6</fullName>
    </submittedName>
</protein>
<proteinExistence type="predicted"/>
<dbReference type="Pfam" id="PF00169">
    <property type="entry name" value="PH"/>
    <property type="match status" value="2"/>
</dbReference>
<evidence type="ECO:0000259" key="12">
    <source>
        <dbReference type="PROSITE" id="PS50178"/>
    </source>
</evidence>
<dbReference type="GO" id="GO:0005085">
    <property type="term" value="F:guanyl-nucleotide exchange factor activity"/>
    <property type="evidence" value="ECO:0007669"/>
    <property type="project" value="UniProtKB-KW"/>
</dbReference>
<dbReference type="Proteomes" id="UP000046395">
    <property type="component" value="Unassembled WGS sequence"/>
</dbReference>
<reference evidence="13" key="1">
    <citation type="submission" date="2013-11" db="EMBL/GenBank/DDBJ databases">
        <authorList>
            <person name="Aslett M."/>
        </authorList>
    </citation>
    <scope>NUCLEOTIDE SEQUENCE [LARGE SCALE GENOMIC DNA]</scope>
    <source>
        <strain evidence="13">Edinburgh</strain>
    </source>
</reference>
<dbReference type="InterPro" id="IPR013083">
    <property type="entry name" value="Znf_RING/FYVE/PHD"/>
</dbReference>
<dbReference type="InterPro" id="IPR011011">
    <property type="entry name" value="Znf_FYVE_PHD"/>
</dbReference>
<evidence type="ECO:0000256" key="2">
    <source>
        <dbReference type="ARBA" id="ARBA00022490"/>
    </source>
</evidence>
<keyword evidence="3" id="KW-0344">Guanine-nucleotide releasing factor</keyword>
<feature type="domain" description="FYVE-type" evidence="12">
    <location>
        <begin position="506"/>
        <end position="564"/>
    </location>
</feature>
<evidence type="ECO:0000256" key="3">
    <source>
        <dbReference type="ARBA" id="ARBA00022658"/>
    </source>
</evidence>
<reference evidence="13" key="2">
    <citation type="submission" date="2014-03" db="EMBL/GenBank/DDBJ databases">
        <title>The whipworm genome and dual-species transcriptomics of an intimate host-pathogen interaction.</title>
        <authorList>
            <person name="Foth B.J."/>
            <person name="Tsai I.J."/>
            <person name="Reid A.J."/>
            <person name="Bancroft A.J."/>
            <person name="Nichol S."/>
            <person name="Tracey A."/>
            <person name="Holroyd N."/>
            <person name="Cotton J.A."/>
            <person name="Stanley E.J."/>
            <person name="Zarowiecki M."/>
            <person name="Liu J.Z."/>
            <person name="Huckvale T."/>
            <person name="Cooper P.J."/>
            <person name="Grencis R.K."/>
            <person name="Berriman M."/>
        </authorList>
    </citation>
    <scope>NUCLEOTIDE SEQUENCE [LARGE SCALE GENOMIC DNA]</scope>
    <source>
        <strain evidence="13">Edinburgh</strain>
    </source>
</reference>